<name>A0A3A6QMJ6_9VIBR</name>
<evidence type="ECO:0000259" key="1">
    <source>
        <dbReference type="Pfam" id="PF02698"/>
    </source>
</evidence>
<dbReference type="InterPro" id="IPR051599">
    <property type="entry name" value="Cell_Envelope_Assoc"/>
</dbReference>
<gene>
    <name evidence="2" type="ORF">DZ860_05800</name>
</gene>
<dbReference type="CDD" id="cd06259">
    <property type="entry name" value="YdcF-like"/>
    <property type="match status" value="1"/>
</dbReference>
<protein>
    <submittedName>
        <fullName evidence="2">YdcF family protein</fullName>
    </submittedName>
</protein>
<dbReference type="GO" id="GO:0005886">
    <property type="term" value="C:plasma membrane"/>
    <property type="evidence" value="ECO:0007669"/>
    <property type="project" value="TreeGrafter"/>
</dbReference>
<comment type="caution">
    <text evidence="2">The sequence shown here is derived from an EMBL/GenBank/DDBJ whole genome shotgun (WGS) entry which is preliminary data.</text>
</comment>
<dbReference type="EMBL" id="QVMU01000003">
    <property type="protein sequence ID" value="RJX73855.1"/>
    <property type="molecule type" value="Genomic_DNA"/>
</dbReference>
<dbReference type="AlphaFoldDB" id="A0A3A6QMJ6"/>
<sequence>MQLNQPIEAADCLFVLGSNDPRVAEYAAELYLQGFAKKIVFSGGFGRLTEGVFEQPEADFFADIAKDAGVPAEDIIIENKSTNSGENILFTAKRLSDLSLHFDSFILVQKPYMERRAFATFQKQWPLPFKRVSVTSTKASFFDYFTQDIDLYMVLEAMLGDFERIKSYPKLGFQVEQEIPSNVEAAYCALTTSLVTSQV</sequence>
<dbReference type="InterPro" id="IPR003848">
    <property type="entry name" value="DUF218"/>
</dbReference>
<accession>A0A3A6QMJ6</accession>
<dbReference type="PANTHER" id="PTHR30336">
    <property type="entry name" value="INNER MEMBRANE PROTEIN, PROBABLE PERMEASE"/>
    <property type="match status" value="1"/>
</dbReference>
<feature type="domain" description="DUF218" evidence="1">
    <location>
        <begin position="11"/>
        <end position="129"/>
    </location>
</feature>
<dbReference type="InterPro" id="IPR014729">
    <property type="entry name" value="Rossmann-like_a/b/a_fold"/>
</dbReference>
<dbReference type="Proteomes" id="UP000273252">
    <property type="component" value="Unassembled WGS sequence"/>
</dbReference>
<evidence type="ECO:0000313" key="3">
    <source>
        <dbReference type="Proteomes" id="UP000273252"/>
    </source>
</evidence>
<evidence type="ECO:0000313" key="2">
    <source>
        <dbReference type="EMBL" id="RJX73855.1"/>
    </source>
</evidence>
<dbReference type="OrthoDB" id="2216870at2"/>
<dbReference type="Pfam" id="PF02698">
    <property type="entry name" value="DUF218"/>
    <property type="match status" value="1"/>
</dbReference>
<dbReference type="PANTHER" id="PTHR30336:SF20">
    <property type="entry name" value="DUF218 DOMAIN-CONTAINING PROTEIN"/>
    <property type="match status" value="1"/>
</dbReference>
<dbReference type="Gene3D" id="3.40.50.620">
    <property type="entry name" value="HUPs"/>
    <property type="match status" value="1"/>
</dbReference>
<organism evidence="2 3">
    <name type="scientific">Vibrio sinensis</name>
    <dbReference type="NCBI Taxonomy" id="2302434"/>
    <lineage>
        <taxon>Bacteria</taxon>
        <taxon>Pseudomonadati</taxon>
        <taxon>Pseudomonadota</taxon>
        <taxon>Gammaproteobacteria</taxon>
        <taxon>Vibrionales</taxon>
        <taxon>Vibrionaceae</taxon>
        <taxon>Vibrio</taxon>
    </lineage>
</organism>
<reference evidence="2 3" key="1">
    <citation type="submission" date="2018-08" db="EMBL/GenBank/DDBJ databases">
        <title>Vibrio isolated from the Eastern China Marginal Seas.</title>
        <authorList>
            <person name="Li Y."/>
        </authorList>
    </citation>
    <scope>NUCLEOTIDE SEQUENCE [LARGE SCALE GENOMIC DNA]</scope>
    <source>
        <strain evidence="2 3">BEI233</strain>
    </source>
</reference>
<proteinExistence type="predicted"/>
<keyword evidence="3" id="KW-1185">Reference proteome</keyword>